<dbReference type="InterPro" id="IPR050330">
    <property type="entry name" value="Bact_OuterMem_StrucFunc"/>
</dbReference>
<dbReference type="Pfam" id="PF07676">
    <property type="entry name" value="PD40"/>
    <property type="match status" value="3"/>
</dbReference>
<dbReference type="PANTHER" id="PTHR30329">
    <property type="entry name" value="STATOR ELEMENT OF FLAGELLAR MOTOR COMPLEX"/>
    <property type="match status" value="1"/>
</dbReference>
<protein>
    <submittedName>
        <fullName evidence="6">OmpA family protein</fullName>
    </submittedName>
</protein>
<accession>A0ABW4ZLI5</accession>
<evidence type="ECO:0000313" key="6">
    <source>
        <dbReference type="EMBL" id="MFD2162938.1"/>
    </source>
</evidence>
<comment type="subcellular location">
    <subcellularLocation>
        <location evidence="1">Cell outer membrane</location>
    </subcellularLocation>
</comment>
<keyword evidence="7" id="KW-1185">Reference proteome</keyword>
<evidence type="ECO:0000256" key="1">
    <source>
        <dbReference type="ARBA" id="ARBA00004442"/>
    </source>
</evidence>
<dbReference type="InterPro" id="IPR006665">
    <property type="entry name" value="OmpA-like"/>
</dbReference>
<keyword evidence="3" id="KW-0998">Cell outer membrane</keyword>
<dbReference type="PROSITE" id="PS51123">
    <property type="entry name" value="OMPA_2"/>
    <property type="match status" value="1"/>
</dbReference>
<dbReference type="InterPro" id="IPR006664">
    <property type="entry name" value="OMP_bac"/>
</dbReference>
<gene>
    <name evidence="6" type="ORF">ACFSJU_11090</name>
</gene>
<dbReference type="SUPFAM" id="SSF103088">
    <property type="entry name" value="OmpA-like"/>
    <property type="match status" value="1"/>
</dbReference>
<sequence>MNLKRISPIIVCVLFALVCQNSYGQSSAKLKTQLKIAEQQYKRLHFLSAIQHLKPILEADSTLVNAQEMMANSYRNLRNYDESLYWFAKLVEQPNMKFEWALYYAEALASKEKYEESEKWYRKYLSLVPKDKRASSFIKAGAASFQGNSDWVVYQTNLNTAASEYSPAWYKKGLLFVSNRRSGEIVKNVFGWDNTPYSNLYVFNDLTKIEKVKIDSTSSSIGYLSAYKSNDDDTDPTSNDSRVLGLYDPRIYNASQRLTSANAYPVKGKINTRFHEGPCVVSPDGTLFFTRNNYTHVKPGTSSDGTVKLKLFTASGANWDNLEELPFNSDEYSVGHPAISSDGNILIFVSDMPGGFGGKDLYYSVRVAGGKQWTRPVNMGKRINTEGNEMFPFWGKDGALFFSSTGYAGLGGLDVFEVVLKDLRPMGIPHNLGAPINSSADDFGLIRSEDGKNGYFSSNRSGNDDIYAYTRQSYSIRLAGQILDKQTKIAWPGSQIYLRTSDGIDTLKVNRSGEFTTELDKETDYEIIGYNPDYVTQRQFFSTTGMRTDTTIVVNFSLNKAEVSQRWVTKNCDSLKRVLNISNIYYDLDKAHVREQSKPVLDKIVQLMKQHPEISIITASHCDSRASAGYNKALSLRRGEATKSYLVSRGVRPGRVKIEYYGKSRLVNRCFDGVNCSEEDQQLNRRTEFDVVINGVNLSQMDCVN</sequence>
<proteinExistence type="predicted"/>
<evidence type="ECO:0000259" key="5">
    <source>
        <dbReference type="PROSITE" id="PS51123"/>
    </source>
</evidence>
<dbReference type="PANTHER" id="PTHR30329:SF21">
    <property type="entry name" value="LIPOPROTEIN YIAD-RELATED"/>
    <property type="match status" value="1"/>
</dbReference>
<feature type="domain" description="OmpA-like" evidence="5">
    <location>
        <begin position="573"/>
        <end position="695"/>
    </location>
</feature>
<dbReference type="InterPro" id="IPR036737">
    <property type="entry name" value="OmpA-like_sf"/>
</dbReference>
<dbReference type="InterPro" id="IPR011659">
    <property type="entry name" value="WD40"/>
</dbReference>
<organism evidence="6 7">
    <name type="scientific">Paradesertivirga mongoliensis</name>
    <dbReference type="NCBI Taxonomy" id="2100740"/>
    <lineage>
        <taxon>Bacteria</taxon>
        <taxon>Pseudomonadati</taxon>
        <taxon>Bacteroidota</taxon>
        <taxon>Sphingobacteriia</taxon>
        <taxon>Sphingobacteriales</taxon>
        <taxon>Sphingobacteriaceae</taxon>
        <taxon>Paradesertivirga</taxon>
    </lineage>
</organism>
<comment type="caution">
    <text evidence="6">The sequence shown here is derived from an EMBL/GenBank/DDBJ whole genome shotgun (WGS) entry which is preliminary data.</text>
</comment>
<dbReference type="InterPro" id="IPR011990">
    <property type="entry name" value="TPR-like_helical_dom_sf"/>
</dbReference>
<dbReference type="Proteomes" id="UP001597387">
    <property type="component" value="Unassembled WGS sequence"/>
</dbReference>
<dbReference type="CDD" id="cd07185">
    <property type="entry name" value="OmpA_C-like"/>
    <property type="match status" value="1"/>
</dbReference>
<evidence type="ECO:0000256" key="3">
    <source>
        <dbReference type="ARBA" id="ARBA00023237"/>
    </source>
</evidence>
<keyword evidence="2 4" id="KW-0472">Membrane</keyword>
<evidence type="ECO:0000256" key="4">
    <source>
        <dbReference type="PROSITE-ProRule" id="PRU00473"/>
    </source>
</evidence>
<reference evidence="7" key="1">
    <citation type="journal article" date="2019" name="Int. J. Syst. Evol. Microbiol.">
        <title>The Global Catalogue of Microorganisms (GCM) 10K type strain sequencing project: providing services to taxonomists for standard genome sequencing and annotation.</title>
        <authorList>
            <consortium name="The Broad Institute Genomics Platform"/>
            <consortium name="The Broad Institute Genome Sequencing Center for Infectious Disease"/>
            <person name="Wu L."/>
            <person name="Ma J."/>
        </authorList>
    </citation>
    <scope>NUCLEOTIDE SEQUENCE [LARGE SCALE GENOMIC DNA]</scope>
    <source>
        <strain evidence="7">KCTC 42217</strain>
    </source>
</reference>
<evidence type="ECO:0000256" key="2">
    <source>
        <dbReference type="ARBA" id="ARBA00023136"/>
    </source>
</evidence>
<evidence type="ECO:0000313" key="7">
    <source>
        <dbReference type="Proteomes" id="UP001597387"/>
    </source>
</evidence>
<dbReference type="PRINTS" id="PR01021">
    <property type="entry name" value="OMPADOMAIN"/>
</dbReference>
<dbReference type="Gene3D" id="3.30.1330.60">
    <property type="entry name" value="OmpA-like domain"/>
    <property type="match status" value="1"/>
</dbReference>
<dbReference type="SUPFAM" id="SSF48452">
    <property type="entry name" value="TPR-like"/>
    <property type="match status" value="1"/>
</dbReference>
<dbReference type="Gene3D" id="2.120.10.30">
    <property type="entry name" value="TolB, C-terminal domain"/>
    <property type="match status" value="1"/>
</dbReference>
<dbReference type="SUPFAM" id="SSF82171">
    <property type="entry name" value="DPP6 N-terminal domain-like"/>
    <property type="match status" value="1"/>
</dbReference>
<dbReference type="Gene3D" id="1.25.40.10">
    <property type="entry name" value="Tetratricopeptide repeat domain"/>
    <property type="match status" value="1"/>
</dbReference>
<dbReference type="InterPro" id="IPR011042">
    <property type="entry name" value="6-blade_b-propeller_TolB-like"/>
</dbReference>
<name>A0ABW4ZLI5_9SPHI</name>
<dbReference type="RefSeq" id="WP_255902622.1">
    <property type="nucleotide sequence ID" value="NZ_JAFMZO010000003.1"/>
</dbReference>
<dbReference type="EMBL" id="JBHUHZ010000001">
    <property type="protein sequence ID" value="MFD2162938.1"/>
    <property type="molecule type" value="Genomic_DNA"/>
</dbReference>
<dbReference type="Pfam" id="PF00691">
    <property type="entry name" value="OmpA"/>
    <property type="match status" value="1"/>
</dbReference>